<reference evidence="1" key="2">
    <citation type="journal article" date="2023" name="IMA Fungus">
        <title>Comparative genomic study of the Penicillium genus elucidates a diverse pangenome and 15 lateral gene transfer events.</title>
        <authorList>
            <person name="Petersen C."/>
            <person name="Sorensen T."/>
            <person name="Nielsen M.R."/>
            <person name="Sondergaard T.E."/>
            <person name="Sorensen J.L."/>
            <person name="Fitzpatrick D.A."/>
            <person name="Frisvad J.C."/>
            <person name="Nielsen K.L."/>
        </authorList>
    </citation>
    <scope>NUCLEOTIDE SEQUENCE</scope>
    <source>
        <strain evidence="1">IBT 16849</strain>
    </source>
</reference>
<comment type="caution">
    <text evidence="1">The sequence shown here is derived from an EMBL/GenBank/DDBJ whole genome shotgun (WGS) entry which is preliminary data.</text>
</comment>
<accession>A0A9W9IVS8</accession>
<reference evidence="1" key="1">
    <citation type="submission" date="2022-11" db="EMBL/GenBank/DDBJ databases">
        <authorList>
            <person name="Petersen C."/>
        </authorList>
    </citation>
    <scope>NUCLEOTIDE SEQUENCE</scope>
    <source>
        <strain evidence="1">IBT 16849</strain>
    </source>
</reference>
<name>A0A9W9IVS8_9EURO</name>
<sequence>MEHALHIIRNRQAVVSEVAQHNLEGICISTPVRVSADTATIWAHAEVAARKWLDVIRTGTVTLNREVIFKRPAGYYAVA</sequence>
<evidence type="ECO:0000313" key="2">
    <source>
        <dbReference type="Proteomes" id="UP001150879"/>
    </source>
</evidence>
<dbReference type="AlphaFoldDB" id="A0A9W9IVS8"/>
<evidence type="ECO:0000313" key="1">
    <source>
        <dbReference type="EMBL" id="KAJ5185968.1"/>
    </source>
</evidence>
<keyword evidence="2" id="KW-1185">Reference proteome</keyword>
<organism evidence="1 2">
    <name type="scientific">Penicillium cf. griseofulvum</name>
    <dbReference type="NCBI Taxonomy" id="2972120"/>
    <lineage>
        <taxon>Eukaryota</taxon>
        <taxon>Fungi</taxon>
        <taxon>Dikarya</taxon>
        <taxon>Ascomycota</taxon>
        <taxon>Pezizomycotina</taxon>
        <taxon>Eurotiomycetes</taxon>
        <taxon>Eurotiomycetidae</taxon>
        <taxon>Eurotiales</taxon>
        <taxon>Aspergillaceae</taxon>
        <taxon>Penicillium</taxon>
    </lineage>
</organism>
<protein>
    <submittedName>
        <fullName evidence="1">Uncharacterized protein</fullName>
    </submittedName>
</protein>
<dbReference type="Proteomes" id="UP001150879">
    <property type="component" value="Unassembled WGS sequence"/>
</dbReference>
<proteinExistence type="predicted"/>
<dbReference type="EMBL" id="JAPQKP010000006">
    <property type="protein sequence ID" value="KAJ5185968.1"/>
    <property type="molecule type" value="Genomic_DNA"/>
</dbReference>
<gene>
    <name evidence="1" type="ORF">N7472_010808</name>
</gene>